<dbReference type="GO" id="GO:0005634">
    <property type="term" value="C:nucleus"/>
    <property type="evidence" value="ECO:0007669"/>
    <property type="project" value="UniProtKB-UniRule"/>
</dbReference>
<dbReference type="GO" id="GO:0003677">
    <property type="term" value="F:DNA binding"/>
    <property type="evidence" value="ECO:0007669"/>
    <property type="project" value="UniProtKB-UniRule"/>
</dbReference>
<dbReference type="AlphaFoldDB" id="A0A136J4S0"/>
<dbReference type="EMBL" id="KQ964249">
    <property type="protein sequence ID" value="KXJ91976.1"/>
    <property type="molecule type" value="Genomic_DNA"/>
</dbReference>
<dbReference type="Proteomes" id="UP000070501">
    <property type="component" value="Unassembled WGS sequence"/>
</dbReference>
<keyword evidence="5" id="KW-1185">Reference proteome</keyword>
<name>A0A136J4S0_9PEZI</name>
<dbReference type="Pfam" id="PF00505">
    <property type="entry name" value="HMG_box"/>
    <property type="match status" value="1"/>
</dbReference>
<accession>A0A136J4S0</accession>
<dbReference type="SMART" id="SM00398">
    <property type="entry name" value="HMG"/>
    <property type="match status" value="1"/>
</dbReference>
<feature type="DNA-binding region" description="HMG box" evidence="1">
    <location>
        <begin position="169"/>
        <end position="237"/>
    </location>
</feature>
<dbReference type="InParanoid" id="A0A136J4S0"/>
<reference evidence="5" key="1">
    <citation type="submission" date="2016-02" db="EMBL/GenBank/DDBJ databases">
        <title>Draft genome sequence of Microdochium bolleyi, a fungal endophyte of beachgrass.</title>
        <authorList>
            <consortium name="DOE Joint Genome Institute"/>
            <person name="David A.S."/>
            <person name="May G."/>
            <person name="Haridas S."/>
            <person name="Lim J."/>
            <person name="Wang M."/>
            <person name="Labutti K."/>
            <person name="Lipzen A."/>
            <person name="Barry K."/>
            <person name="Grigoriev I.V."/>
        </authorList>
    </citation>
    <scope>NUCLEOTIDE SEQUENCE [LARGE SCALE GENOMIC DNA]</scope>
    <source>
        <strain evidence="5">J235TASD1</strain>
    </source>
</reference>
<evidence type="ECO:0000256" key="2">
    <source>
        <dbReference type="SAM" id="MobiDB-lite"/>
    </source>
</evidence>
<protein>
    <recommendedName>
        <fullName evidence="3">HMG box domain-containing protein</fullName>
    </recommendedName>
</protein>
<proteinExistence type="predicted"/>
<feature type="domain" description="HMG box" evidence="3">
    <location>
        <begin position="169"/>
        <end position="237"/>
    </location>
</feature>
<keyword evidence="1" id="KW-0238">DNA-binding</keyword>
<evidence type="ECO:0000313" key="5">
    <source>
        <dbReference type="Proteomes" id="UP000070501"/>
    </source>
</evidence>
<feature type="region of interest" description="Disordered" evidence="2">
    <location>
        <begin position="68"/>
        <end position="109"/>
    </location>
</feature>
<evidence type="ECO:0000256" key="1">
    <source>
        <dbReference type="PROSITE-ProRule" id="PRU00267"/>
    </source>
</evidence>
<feature type="compositionally biased region" description="Pro residues" evidence="2">
    <location>
        <begin position="280"/>
        <end position="289"/>
    </location>
</feature>
<evidence type="ECO:0000259" key="3">
    <source>
        <dbReference type="PROSITE" id="PS50118"/>
    </source>
</evidence>
<keyword evidence="1" id="KW-0539">Nucleus</keyword>
<dbReference type="STRING" id="196109.A0A136J4S0"/>
<gene>
    <name evidence="4" type="ORF">Micbo1qcDRAFT_224105</name>
</gene>
<dbReference type="PROSITE" id="PS50118">
    <property type="entry name" value="HMG_BOX_2"/>
    <property type="match status" value="1"/>
</dbReference>
<evidence type="ECO:0000313" key="4">
    <source>
        <dbReference type="EMBL" id="KXJ91976.1"/>
    </source>
</evidence>
<organism evidence="4 5">
    <name type="scientific">Microdochium bolleyi</name>
    <dbReference type="NCBI Taxonomy" id="196109"/>
    <lineage>
        <taxon>Eukaryota</taxon>
        <taxon>Fungi</taxon>
        <taxon>Dikarya</taxon>
        <taxon>Ascomycota</taxon>
        <taxon>Pezizomycotina</taxon>
        <taxon>Sordariomycetes</taxon>
        <taxon>Xylariomycetidae</taxon>
        <taxon>Xylariales</taxon>
        <taxon>Microdochiaceae</taxon>
        <taxon>Microdochium</taxon>
    </lineage>
</organism>
<dbReference type="InterPro" id="IPR036910">
    <property type="entry name" value="HMG_box_dom_sf"/>
</dbReference>
<dbReference type="InterPro" id="IPR009071">
    <property type="entry name" value="HMG_box_dom"/>
</dbReference>
<feature type="region of interest" description="Disordered" evidence="2">
    <location>
        <begin position="274"/>
        <end position="294"/>
    </location>
</feature>
<sequence length="413" mass="46248">MDMHPIQYDLGDLQISHPSVKPFVLGEPDFALHNSSTDVSSSLTAEDFDLNMLDEVCLPPQTSYAELPQVAITKTEPASTPRSAPRTKPKSTVAKKAPSSKKKENPNEVFRECPELLEKALEMGAWSQFFRGKAVEEAFEKIVQLVNRPAHVRQQEARDNRKPGQLLTPKRPINRFMLYRKTYQTFVVAHCKLVRHQMISKLCGVAWHLESDDVKAKFMQLQENDSDGLEAAFEGYKFNPAKNGNKKNQKAKARSVKKASKRLQDATNLSTSVCQTSPVPHMPVTPPTQRPLLNYPKSSQNINYVYWSNPMQPLHGSYQGPPALNNFYLKRGNVQHYLPNAAQFTMDPMLGSQSAMVGFNTPHGLPLGGNMDLSYRLPGAFPLIAQQHDGSVLTSPFNDFGLLDDFNYGDFLA</sequence>
<dbReference type="OrthoDB" id="2307332at2759"/>
<dbReference type="SUPFAM" id="SSF47095">
    <property type="entry name" value="HMG-box"/>
    <property type="match status" value="1"/>
</dbReference>
<dbReference type="Gene3D" id="1.10.30.10">
    <property type="entry name" value="High mobility group box domain"/>
    <property type="match status" value="1"/>
</dbReference>